<dbReference type="PANTHER" id="PTHR45947">
    <property type="entry name" value="SULFOQUINOVOSYL TRANSFERASE SQD2"/>
    <property type="match status" value="1"/>
</dbReference>
<name>A0A1I7MZ13_9HYPH</name>
<dbReference type="InterPro" id="IPR028098">
    <property type="entry name" value="Glyco_trans_4-like_N"/>
</dbReference>
<dbReference type="PANTHER" id="PTHR45947:SF3">
    <property type="entry name" value="SULFOQUINOVOSYL TRANSFERASE SQD2"/>
    <property type="match status" value="1"/>
</dbReference>
<feature type="domain" description="Glycosyltransferase subfamily 4-like N-terminal" evidence="1">
    <location>
        <begin position="13"/>
        <end position="118"/>
    </location>
</feature>
<keyword evidence="3" id="KW-1185">Reference proteome</keyword>
<evidence type="ECO:0000259" key="1">
    <source>
        <dbReference type="Pfam" id="PF13579"/>
    </source>
</evidence>
<dbReference type="Gene3D" id="3.40.50.2000">
    <property type="entry name" value="Glycogen Phosphorylase B"/>
    <property type="match status" value="2"/>
</dbReference>
<dbReference type="AlphaFoldDB" id="A0A1I7MZ13"/>
<dbReference type="Pfam" id="PF13579">
    <property type="entry name" value="Glyco_trans_4_4"/>
    <property type="match status" value="1"/>
</dbReference>
<protein>
    <submittedName>
        <fullName evidence="2">Glycosyltransferase involved in cell wall bisynthesis</fullName>
    </submittedName>
</protein>
<evidence type="ECO:0000313" key="3">
    <source>
        <dbReference type="Proteomes" id="UP000199074"/>
    </source>
</evidence>
<organism evidence="2 3">
    <name type="scientific">Devosia crocina</name>
    <dbReference type="NCBI Taxonomy" id="429728"/>
    <lineage>
        <taxon>Bacteria</taxon>
        <taxon>Pseudomonadati</taxon>
        <taxon>Pseudomonadota</taxon>
        <taxon>Alphaproteobacteria</taxon>
        <taxon>Hyphomicrobiales</taxon>
        <taxon>Devosiaceae</taxon>
        <taxon>Devosia</taxon>
    </lineage>
</organism>
<dbReference type="InterPro" id="IPR050194">
    <property type="entry name" value="Glycosyltransferase_grp1"/>
</dbReference>
<reference evidence="2 3" key="1">
    <citation type="submission" date="2016-10" db="EMBL/GenBank/DDBJ databases">
        <authorList>
            <person name="de Groot N.N."/>
        </authorList>
    </citation>
    <scope>NUCLEOTIDE SEQUENCE [LARGE SCALE GENOMIC DNA]</scope>
    <source>
        <strain evidence="2 3">IPL20</strain>
    </source>
</reference>
<sequence>MNILVYPHQMVVGGSQINALEIAARIRDRGHAVTIVAPDGPLVPMIKQLGLDYVRTASDSDEVSLRTAFQLLDLVQRLNIDVIHAYEWRPALEASFVPHLLRGVPLVVTVLSMGVPGYIPRHLPLIVGTAEIASDMRLKGRKQVEVIEPPVDLDLNRPGDVAAARARWSFAREEVVISVVCRMTTDLQKLEGVLQAIDAVSGLADVPPCRFLVVGGGQGLEAVQAKAGAINRRAGRELVLVTGAMNDPRPAYEASDIVLGMGSSALRGLAFAKPLVVQGANGFWKLLDHCSADAFLWQGFYGDGGKGTGDLQLILSDLVASPHRRATLGKFGRQLVEQKFSLDCATTKAMSILETAARKPRPLSSVAPIARAAGLYGKSLLHALHRHLLSA</sequence>
<keyword evidence="2" id="KW-0808">Transferase</keyword>
<dbReference type="GO" id="GO:0016757">
    <property type="term" value="F:glycosyltransferase activity"/>
    <property type="evidence" value="ECO:0007669"/>
    <property type="project" value="TreeGrafter"/>
</dbReference>
<dbReference type="Proteomes" id="UP000199074">
    <property type="component" value="Unassembled WGS sequence"/>
</dbReference>
<dbReference type="STRING" id="429728.SAMN05216456_0327"/>
<dbReference type="SUPFAM" id="SSF53756">
    <property type="entry name" value="UDP-Glycosyltransferase/glycogen phosphorylase"/>
    <property type="match status" value="1"/>
</dbReference>
<gene>
    <name evidence="2" type="ORF">SAMN05216456_0327</name>
</gene>
<proteinExistence type="predicted"/>
<accession>A0A1I7MZ13</accession>
<dbReference type="EMBL" id="FPCK01000001">
    <property type="protein sequence ID" value="SFV27642.1"/>
    <property type="molecule type" value="Genomic_DNA"/>
</dbReference>
<evidence type="ECO:0000313" key="2">
    <source>
        <dbReference type="EMBL" id="SFV27642.1"/>
    </source>
</evidence>
<dbReference type="RefSeq" id="WP_175528417.1">
    <property type="nucleotide sequence ID" value="NZ_FPCK01000001.1"/>
</dbReference>